<keyword evidence="7" id="KW-0175">Coiled coil</keyword>
<dbReference type="Pfam" id="PF03462">
    <property type="entry name" value="PCRF"/>
    <property type="match status" value="1"/>
</dbReference>
<gene>
    <name evidence="6 9" type="primary">prfB</name>
    <name evidence="9" type="ORF">G4Y79_17275</name>
</gene>
<comment type="similarity">
    <text evidence="2 6">Belongs to the prokaryotic/mitochondrial release factor family.</text>
</comment>
<evidence type="ECO:0000256" key="2">
    <source>
        <dbReference type="ARBA" id="ARBA00010835"/>
    </source>
</evidence>
<dbReference type="Gene3D" id="3.30.160.20">
    <property type="match status" value="1"/>
</dbReference>
<dbReference type="InterPro" id="IPR004374">
    <property type="entry name" value="PrfB"/>
</dbReference>
<feature type="coiled-coil region" evidence="7">
    <location>
        <begin position="273"/>
        <end position="300"/>
    </location>
</feature>
<evidence type="ECO:0000256" key="7">
    <source>
        <dbReference type="SAM" id="Coils"/>
    </source>
</evidence>
<dbReference type="Proteomes" id="UP000594468">
    <property type="component" value="Chromosome"/>
</dbReference>
<evidence type="ECO:0000256" key="3">
    <source>
        <dbReference type="ARBA" id="ARBA00019192"/>
    </source>
</evidence>
<dbReference type="HAMAP" id="MF_00094">
    <property type="entry name" value="Rel_fac_2"/>
    <property type="match status" value="1"/>
</dbReference>
<name>A0A7S8IDE0_9CHLR</name>
<dbReference type="Pfam" id="PF00472">
    <property type="entry name" value="RF-1"/>
    <property type="match status" value="1"/>
</dbReference>
<dbReference type="InterPro" id="IPR000352">
    <property type="entry name" value="Pep_chain_release_fac_I"/>
</dbReference>
<evidence type="ECO:0000256" key="6">
    <source>
        <dbReference type="HAMAP-Rule" id="MF_00094"/>
    </source>
</evidence>
<sequence>MDGLITRLIEMRDEINNLMSRLKIDEKAAQISDIESQASAPTFWDDPEAAQQLMQKMSRLKAQVERWQKMHQRASDALELAELGDDMLDELTVETDALAAELDKMSLQAMLSGEYDDEDAILSIHAGAGGVDAQDWAEILERMYLRWMEQSGYKAEVIERSVGDEAGVKSVTIAVKGDYAYGYLQSEQGVHRLVRISPFDSNARRHTSFAKVELWPDIAEEIDIEIKETDIRVDVFRSSGPGGQSVNTTDSAVRITHLPTGLVVSSQNQKSQHQNKDRALQVLKARLFDLERQKQQQELAALKGENVDAGWGNQIRSYVMHPYQMVKDHRTNHETGQVNAVLDGRLDEFMEAYLRSKIVSTTNE</sequence>
<evidence type="ECO:0000259" key="8">
    <source>
        <dbReference type="PROSITE" id="PS00745"/>
    </source>
</evidence>
<dbReference type="InterPro" id="IPR005139">
    <property type="entry name" value="PCRF"/>
</dbReference>
<dbReference type="Gene3D" id="3.30.70.1660">
    <property type="match status" value="1"/>
</dbReference>
<comment type="subcellular location">
    <subcellularLocation>
        <location evidence="6">Cytoplasm</location>
    </subcellularLocation>
</comment>
<protein>
    <recommendedName>
        <fullName evidence="3 6">Peptide chain release factor 2</fullName>
        <shortName evidence="6">RF-2</shortName>
    </recommendedName>
</protein>
<evidence type="ECO:0000313" key="9">
    <source>
        <dbReference type="EMBL" id="QPC81436.1"/>
    </source>
</evidence>
<accession>A0A7S8IDE0</accession>
<dbReference type="RefSeq" id="WP_195169509.1">
    <property type="nucleotide sequence ID" value="NZ_CP062983.1"/>
</dbReference>
<evidence type="ECO:0000256" key="1">
    <source>
        <dbReference type="ARBA" id="ARBA00002613"/>
    </source>
</evidence>
<keyword evidence="4 6" id="KW-0488">Methylation</keyword>
<feature type="modified residue" description="N5-methylglutamine" evidence="6">
    <location>
        <position position="244"/>
    </location>
</feature>
<evidence type="ECO:0000313" key="10">
    <source>
        <dbReference type="Proteomes" id="UP000594468"/>
    </source>
</evidence>
<proteinExistence type="inferred from homology"/>
<feature type="coiled-coil region" evidence="7">
    <location>
        <begin position="1"/>
        <end position="108"/>
    </location>
</feature>
<evidence type="ECO:0000256" key="5">
    <source>
        <dbReference type="ARBA" id="ARBA00022917"/>
    </source>
</evidence>
<dbReference type="GO" id="GO:0016149">
    <property type="term" value="F:translation release factor activity, codon specific"/>
    <property type="evidence" value="ECO:0007669"/>
    <property type="project" value="UniProtKB-UniRule"/>
</dbReference>
<dbReference type="NCBIfam" id="TIGR00020">
    <property type="entry name" value="prfB"/>
    <property type="match status" value="1"/>
</dbReference>
<feature type="domain" description="Prokaryotic-type class I peptide chain release factors" evidence="8">
    <location>
        <begin position="237"/>
        <end position="253"/>
    </location>
</feature>
<dbReference type="KEGG" id="pmet:G4Y79_17275"/>
<dbReference type="SMART" id="SM00937">
    <property type="entry name" value="PCRF"/>
    <property type="match status" value="1"/>
</dbReference>
<dbReference type="PROSITE" id="PS00745">
    <property type="entry name" value="RF_PROK_I"/>
    <property type="match status" value="1"/>
</dbReference>
<dbReference type="FunFam" id="3.30.160.20:FF:000010">
    <property type="entry name" value="Peptide chain release factor 2"/>
    <property type="match status" value="1"/>
</dbReference>
<dbReference type="PANTHER" id="PTHR43116:SF3">
    <property type="entry name" value="CLASS I PEPTIDE CHAIN RELEASE FACTOR"/>
    <property type="match status" value="1"/>
</dbReference>
<keyword evidence="5 6" id="KW-0648">Protein biosynthesis</keyword>
<keyword evidence="10" id="KW-1185">Reference proteome</keyword>
<dbReference type="AlphaFoldDB" id="A0A7S8IDE0"/>
<dbReference type="SUPFAM" id="SSF75620">
    <property type="entry name" value="Release factor"/>
    <property type="match status" value="1"/>
</dbReference>
<keyword evidence="6" id="KW-0963">Cytoplasm</keyword>
<comment type="function">
    <text evidence="1 6">Peptide chain release factor 2 directs the termination of translation in response to the peptide chain termination codons UGA and UAA.</text>
</comment>
<reference evidence="9 10" key="1">
    <citation type="submission" date="2020-02" db="EMBL/GenBank/DDBJ databases">
        <authorList>
            <person name="Zheng R.K."/>
            <person name="Sun C.M."/>
        </authorList>
    </citation>
    <scope>NUCLEOTIDE SEQUENCE [LARGE SCALE GENOMIC DNA]</scope>
    <source>
        <strain evidence="10">rifampicinis</strain>
    </source>
</reference>
<comment type="PTM">
    <text evidence="6">Methylated by PrmC. Methylation increases the termination efficiency of RF2.</text>
</comment>
<dbReference type="Gene3D" id="1.20.58.410">
    <property type="entry name" value="Release factor"/>
    <property type="match status" value="1"/>
</dbReference>
<dbReference type="InterPro" id="IPR045853">
    <property type="entry name" value="Pep_chain_release_fac_I_sf"/>
</dbReference>
<organism evidence="9 10">
    <name type="scientific">Phototrophicus methaneseepsis</name>
    <dbReference type="NCBI Taxonomy" id="2710758"/>
    <lineage>
        <taxon>Bacteria</taxon>
        <taxon>Bacillati</taxon>
        <taxon>Chloroflexota</taxon>
        <taxon>Candidatus Thermofontia</taxon>
        <taxon>Phototrophicales</taxon>
        <taxon>Phototrophicaceae</taxon>
        <taxon>Phototrophicus</taxon>
    </lineage>
</organism>
<dbReference type="PANTHER" id="PTHR43116">
    <property type="entry name" value="PEPTIDE CHAIN RELEASE FACTOR 2"/>
    <property type="match status" value="1"/>
</dbReference>
<dbReference type="EMBL" id="CP062983">
    <property type="protein sequence ID" value="QPC81436.1"/>
    <property type="molecule type" value="Genomic_DNA"/>
</dbReference>
<dbReference type="GO" id="GO:0005737">
    <property type="term" value="C:cytoplasm"/>
    <property type="evidence" value="ECO:0007669"/>
    <property type="project" value="UniProtKB-SubCell"/>
</dbReference>
<evidence type="ECO:0000256" key="4">
    <source>
        <dbReference type="ARBA" id="ARBA00022481"/>
    </source>
</evidence>